<dbReference type="InterPro" id="IPR004089">
    <property type="entry name" value="MCPsignal_dom"/>
</dbReference>
<keyword evidence="1 3" id="KW-0807">Transducer</keyword>
<dbReference type="RefSeq" id="WP_307205593.1">
    <property type="nucleotide sequence ID" value="NZ_JAUSSU010000007.1"/>
</dbReference>
<protein>
    <submittedName>
        <fullName evidence="6">Methyl-accepting chemotaxis protein</fullName>
    </submittedName>
</protein>
<dbReference type="SMART" id="SM00283">
    <property type="entry name" value="MA"/>
    <property type="match status" value="1"/>
</dbReference>
<evidence type="ECO:0000313" key="6">
    <source>
        <dbReference type="EMBL" id="MDQ0114274.1"/>
    </source>
</evidence>
<dbReference type="EMBL" id="JAUSSU010000007">
    <property type="protein sequence ID" value="MDQ0114274.1"/>
    <property type="molecule type" value="Genomic_DNA"/>
</dbReference>
<evidence type="ECO:0000313" key="7">
    <source>
        <dbReference type="Proteomes" id="UP001229346"/>
    </source>
</evidence>
<keyword evidence="4" id="KW-0175">Coiled coil</keyword>
<gene>
    <name evidence="6" type="ORF">J2T15_003729</name>
</gene>
<feature type="domain" description="Methyl-accepting transducer" evidence="5">
    <location>
        <begin position="147"/>
        <end position="358"/>
    </location>
</feature>
<comment type="caution">
    <text evidence="6">The sequence shown here is derived from an EMBL/GenBank/DDBJ whole genome shotgun (WGS) entry which is preliminary data.</text>
</comment>
<dbReference type="Gene3D" id="3.10.580.10">
    <property type="entry name" value="CBS-domain"/>
    <property type="match status" value="1"/>
</dbReference>
<keyword evidence="7" id="KW-1185">Reference proteome</keyword>
<dbReference type="SUPFAM" id="SSF58104">
    <property type="entry name" value="Methyl-accepting chemotaxis protein (MCP) signaling domain"/>
    <property type="match status" value="1"/>
</dbReference>
<proteinExistence type="inferred from homology"/>
<dbReference type="Pfam" id="PF00015">
    <property type="entry name" value="MCPsignal"/>
    <property type="match status" value="1"/>
</dbReference>
<comment type="similarity">
    <text evidence="2">Belongs to the methyl-accepting chemotaxis (MCP) protein family.</text>
</comment>
<dbReference type="PRINTS" id="PR00260">
    <property type="entry name" value="CHEMTRNSDUCR"/>
</dbReference>
<dbReference type="Gene3D" id="1.10.287.950">
    <property type="entry name" value="Methyl-accepting chemotaxis protein"/>
    <property type="match status" value="1"/>
</dbReference>
<reference evidence="6 7" key="1">
    <citation type="submission" date="2023-07" db="EMBL/GenBank/DDBJ databases">
        <title>Sorghum-associated microbial communities from plants grown in Nebraska, USA.</title>
        <authorList>
            <person name="Schachtman D."/>
        </authorList>
    </citation>
    <scope>NUCLEOTIDE SEQUENCE [LARGE SCALE GENOMIC DNA]</scope>
    <source>
        <strain evidence="6 7">CC482</strain>
    </source>
</reference>
<dbReference type="InterPro" id="IPR004090">
    <property type="entry name" value="Chemotax_Me-accpt_rcpt"/>
</dbReference>
<evidence type="ECO:0000256" key="4">
    <source>
        <dbReference type="SAM" id="Coils"/>
    </source>
</evidence>
<sequence length="364" mass="39733">MTDLQPVRIADYMRGAATVEEERSCRETIGVFKQNPDCECVVVVRGNERIPIGLMMRNRFFLKLGHRFSADLYYEKPVTRLMDARPLTVHIADAPQQIIDSALSRDESILYDCVVVTQQDGSLAGVLTVSDMLKMSRALQQEAERAQRRIIQSAEQRVRQIEQAASAVRASTGQGESLSVEMVDLTLSGKNELDKVSSAFLSIAASSQHQEQRMNELQAEAGSISRVSKVIRELADQSNLLAINASIEAARAGEHGRGFAVVAGEVMNLAGQTKQLAGEITMLTKSIVDAIGETAALASSGRSETTASEAYVLAAVEAFNRLFQAAADNRGSAKKVGELSEQAHKQSIHVADEMEKLRQSYFLT</sequence>
<evidence type="ECO:0000256" key="2">
    <source>
        <dbReference type="ARBA" id="ARBA00029447"/>
    </source>
</evidence>
<dbReference type="SUPFAM" id="SSF54631">
    <property type="entry name" value="CBS-domain pair"/>
    <property type="match status" value="1"/>
</dbReference>
<organism evidence="6 7">
    <name type="scientific">Paenibacillus harenae</name>
    <dbReference type="NCBI Taxonomy" id="306543"/>
    <lineage>
        <taxon>Bacteria</taxon>
        <taxon>Bacillati</taxon>
        <taxon>Bacillota</taxon>
        <taxon>Bacilli</taxon>
        <taxon>Bacillales</taxon>
        <taxon>Paenibacillaceae</taxon>
        <taxon>Paenibacillus</taxon>
    </lineage>
</organism>
<evidence type="ECO:0000259" key="5">
    <source>
        <dbReference type="PROSITE" id="PS50111"/>
    </source>
</evidence>
<accession>A0ABT9U3P8</accession>
<dbReference type="InterPro" id="IPR046342">
    <property type="entry name" value="CBS_dom_sf"/>
</dbReference>
<evidence type="ECO:0000256" key="3">
    <source>
        <dbReference type="PROSITE-ProRule" id="PRU00284"/>
    </source>
</evidence>
<name>A0ABT9U3P8_PAEHA</name>
<dbReference type="Proteomes" id="UP001229346">
    <property type="component" value="Unassembled WGS sequence"/>
</dbReference>
<dbReference type="PANTHER" id="PTHR32089:SF112">
    <property type="entry name" value="LYSOZYME-LIKE PROTEIN-RELATED"/>
    <property type="match status" value="1"/>
</dbReference>
<evidence type="ECO:0000256" key="1">
    <source>
        <dbReference type="ARBA" id="ARBA00023224"/>
    </source>
</evidence>
<dbReference type="PANTHER" id="PTHR32089">
    <property type="entry name" value="METHYL-ACCEPTING CHEMOTAXIS PROTEIN MCPB"/>
    <property type="match status" value="1"/>
</dbReference>
<dbReference type="PROSITE" id="PS50111">
    <property type="entry name" value="CHEMOTAXIS_TRANSDUC_2"/>
    <property type="match status" value="1"/>
</dbReference>
<feature type="coiled-coil region" evidence="4">
    <location>
        <begin position="129"/>
        <end position="171"/>
    </location>
</feature>